<comment type="caution">
    <text evidence="2">The sequence shown here is derived from an EMBL/GenBank/DDBJ whole genome shotgun (WGS) entry which is preliminary data.</text>
</comment>
<reference evidence="2" key="1">
    <citation type="submission" date="2024-05" db="EMBL/GenBank/DDBJ databases">
        <title>30 novel species of actinomycetes from the DSMZ collection.</title>
        <authorList>
            <person name="Nouioui I."/>
        </authorList>
    </citation>
    <scope>NUCLEOTIDE SEQUENCE</scope>
    <source>
        <strain evidence="2">DSM 41972</strain>
    </source>
</reference>
<protein>
    <submittedName>
        <fullName evidence="2">DUF5999 family protein</fullName>
    </submittedName>
</protein>
<name>A0ABU3HXF1_9ACTN</name>
<dbReference type="Proteomes" id="UP001181313">
    <property type="component" value="Unassembled WGS sequence"/>
</dbReference>
<dbReference type="EMBL" id="JAVSGH010000010">
    <property type="protein sequence ID" value="MDT3725393.1"/>
    <property type="molecule type" value="Genomic_DNA"/>
</dbReference>
<organism evidence="2 3">
    <name type="scientific">Streptomyces althioticus subsp. attaecolombicae</name>
    <dbReference type="NCBI Taxonomy" id="3075534"/>
    <lineage>
        <taxon>Bacteria</taxon>
        <taxon>Bacillati</taxon>
        <taxon>Actinomycetota</taxon>
        <taxon>Actinomycetes</taxon>
        <taxon>Kitasatosporales</taxon>
        <taxon>Streptomycetaceae</taxon>
        <taxon>Streptomyces</taxon>
        <taxon>Streptomyces althioticus group</taxon>
    </lineage>
</organism>
<accession>A0ABU3HXF1</accession>
<evidence type="ECO:0000256" key="1">
    <source>
        <dbReference type="SAM" id="MobiDB-lite"/>
    </source>
</evidence>
<keyword evidence="3" id="KW-1185">Reference proteome</keyword>
<dbReference type="RefSeq" id="WP_093549427.1">
    <property type="nucleotide sequence ID" value="NZ_JAVSGH010000010.1"/>
</dbReference>
<dbReference type="InterPro" id="IPR046041">
    <property type="entry name" value="DUF5999"/>
</dbReference>
<proteinExistence type="predicted"/>
<sequence>MRAHNPPCPTAQDPDREAAYSLAHRPEQGWSLLCKGVLLFEGTGELLPDGRNVAPRRPLTGARAAA</sequence>
<evidence type="ECO:0000313" key="2">
    <source>
        <dbReference type="EMBL" id="MDT3725393.1"/>
    </source>
</evidence>
<gene>
    <name evidence="2" type="ORF">ROS62_10990</name>
</gene>
<dbReference type="Pfam" id="PF19462">
    <property type="entry name" value="DUF5999"/>
    <property type="match status" value="1"/>
</dbReference>
<evidence type="ECO:0000313" key="3">
    <source>
        <dbReference type="Proteomes" id="UP001181313"/>
    </source>
</evidence>
<feature type="region of interest" description="Disordered" evidence="1">
    <location>
        <begin position="45"/>
        <end position="66"/>
    </location>
</feature>